<dbReference type="CDD" id="cd00118">
    <property type="entry name" value="LysM"/>
    <property type="match status" value="1"/>
</dbReference>
<dbReference type="InterPro" id="IPR018392">
    <property type="entry name" value="LysM"/>
</dbReference>
<reference evidence="2" key="1">
    <citation type="journal article" date="2021" name="Proc. Natl. Acad. Sci. U.S.A.">
        <title>A Catalog of Tens of Thousands of Viruses from Human Metagenomes Reveals Hidden Associations with Chronic Diseases.</title>
        <authorList>
            <person name="Tisza M.J."/>
            <person name="Buck C.B."/>
        </authorList>
    </citation>
    <scope>NUCLEOTIDE SEQUENCE</scope>
    <source>
        <strain evidence="2">Ctjdk2</strain>
    </source>
</reference>
<dbReference type="InterPro" id="IPR009826">
    <property type="entry name" value="DNA_circ_N"/>
</dbReference>
<protein>
    <submittedName>
        <fullName evidence="2">Lysozyme</fullName>
    </submittedName>
</protein>
<dbReference type="SUPFAM" id="SSF54106">
    <property type="entry name" value="LysM domain"/>
    <property type="match status" value="1"/>
</dbReference>
<dbReference type="PROSITE" id="PS51782">
    <property type="entry name" value="LYSM"/>
    <property type="match status" value="1"/>
</dbReference>
<name>A0A8S5UL03_9CAUD</name>
<dbReference type="Gene3D" id="3.10.350.10">
    <property type="entry name" value="LysM domain"/>
    <property type="match status" value="1"/>
</dbReference>
<dbReference type="SMART" id="SM00257">
    <property type="entry name" value="LysM"/>
    <property type="match status" value="1"/>
</dbReference>
<evidence type="ECO:0000313" key="2">
    <source>
        <dbReference type="EMBL" id="DAF95100.1"/>
    </source>
</evidence>
<feature type="domain" description="LysM" evidence="1">
    <location>
        <begin position="141"/>
        <end position="186"/>
    </location>
</feature>
<evidence type="ECO:0000259" key="1">
    <source>
        <dbReference type="PROSITE" id="PS51782"/>
    </source>
</evidence>
<dbReference type="Pfam" id="PF01476">
    <property type="entry name" value="LysM"/>
    <property type="match status" value="1"/>
</dbReference>
<dbReference type="InterPro" id="IPR036779">
    <property type="entry name" value="LysM_dom_sf"/>
</dbReference>
<proteinExistence type="predicted"/>
<sequence length="187" mass="20892">MNLAPMRYKDYVWPHNPETYTISFKRQVAVAKVPFGRYGMQDLGMSYRVMEGEGVFAGKGAYDEFKKLASVFYQGGPGLLIHPVWQASQAYFVLLELAQQPLENYVRYRFAFWETSPLDTSLIRVSGESGSAGTGTKTASSYYTVKRGDTLWGIANTYGVTLTALLNVNPQIKNPNRIAVGERVTLP</sequence>
<organism evidence="2">
    <name type="scientific">Siphoviridae sp. ctjdk2</name>
    <dbReference type="NCBI Taxonomy" id="2825635"/>
    <lineage>
        <taxon>Viruses</taxon>
        <taxon>Duplodnaviria</taxon>
        <taxon>Heunggongvirae</taxon>
        <taxon>Uroviricota</taxon>
        <taxon>Caudoviricetes</taxon>
    </lineage>
</organism>
<dbReference type="EMBL" id="BK016103">
    <property type="protein sequence ID" value="DAF95100.1"/>
    <property type="molecule type" value="Genomic_DNA"/>
</dbReference>
<accession>A0A8S5UL03</accession>
<dbReference type="Pfam" id="PF07157">
    <property type="entry name" value="DNA_circ_N"/>
    <property type="match status" value="1"/>
</dbReference>